<accession>A0AAD6U348</accession>
<dbReference type="AlphaFoldDB" id="A0AAD6U348"/>
<evidence type="ECO:0000256" key="1">
    <source>
        <dbReference type="SAM" id="MobiDB-lite"/>
    </source>
</evidence>
<comment type="caution">
    <text evidence="2">The sequence shown here is derived from an EMBL/GenBank/DDBJ whole genome shotgun (WGS) entry which is preliminary data.</text>
</comment>
<proteinExistence type="predicted"/>
<dbReference type="Proteomes" id="UP001222325">
    <property type="component" value="Unassembled WGS sequence"/>
</dbReference>
<evidence type="ECO:0000313" key="2">
    <source>
        <dbReference type="EMBL" id="KAJ7088823.1"/>
    </source>
</evidence>
<organism evidence="2 3">
    <name type="scientific">Mycena belliarum</name>
    <dbReference type="NCBI Taxonomy" id="1033014"/>
    <lineage>
        <taxon>Eukaryota</taxon>
        <taxon>Fungi</taxon>
        <taxon>Dikarya</taxon>
        <taxon>Basidiomycota</taxon>
        <taxon>Agaricomycotina</taxon>
        <taxon>Agaricomycetes</taxon>
        <taxon>Agaricomycetidae</taxon>
        <taxon>Agaricales</taxon>
        <taxon>Marasmiineae</taxon>
        <taxon>Mycenaceae</taxon>
        <taxon>Mycena</taxon>
    </lineage>
</organism>
<keyword evidence="3" id="KW-1185">Reference proteome</keyword>
<gene>
    <name evidence="2" type="ORF">B0H15DRAFT_1022332</name>
</gene>
<reference evidence="2" key="1">
    <citation type="submission" date="2023-03" db="EMBL/GenBank/DDBJ databases">
        <title>Massive genome expansion in bonnet fungi (Mycena s.s.) driven by repeated elements and novel gene families across ecological guilds.</title>
        <authorList>
            <consortium name="Lawrence Berkeley National Laboratory"/>
            <person name="Harder C.B."/>
            <person name="Miyauchi S."/>
            <person name="Viragh M."/>
            <person name="Kuo A."/>
            <person name="Thoen E."/>
            <person name="Andreopoulos B."/>
            <person name="Lu D."/>
            <person name="Skrede I."/>
            <person name="Drula E."/>
            <person name="Henrissat B."/>
            <person name="Morin E."/>
            <person name="Kohler A."/>
            <person name="Barry K."/>
            <person name="LaButti K."/>
            <person name="Morin E."/>
            <person name="Salamov A."/>
            <person name="Lipzen A."/>
            <person name="Mereny Z."/>
            <person name="Hegedus B."/>
            <person name="Baldrian P."/>
            <person name="Stursova M."/>
            <person name="Weitz H."/>
            <person name="Taylor A."/>
            <person name="Grigoriev I.V."/>
            <person name="Nagy L.G."/>
            <person name="Martin F."/>
            <person name="Kauserud H."/>
        </authorList>
    </citation>
    <scope>NUCLEOTIDE SEQUENCE</scope>
    <source>
        <strain evidence="2">CBHHK173m</strain>
    </source>
</reference>
<sequence length="222" mass="24355">MPLLYCSLLFHTDGPGNRPATRYAIHACGSQESGSRAAQTAPAALPTIEELPFFPSSFQLWAMRRTLRPVQHPIYLGPKSAILTLYKPYFPFHFDTPFTSSLSHECSSEDLVILTPPQYRLPQRWSGLTALDPFAKGEVRIVNRAQEALTSRSSSVNHRPPDADSPDTTPAIVEIPASFAVPFISTSTHYSDSIPGVCIIRNRSLPPTTPLYTLCASSPASQ</sequence>
<protein>
    <submittedName>
        <fullName evidence="2">Uncharacterized protein</fullName>
    </submittedName>
</protein>
<name>A0AAD6U348_9AGAR</name>
<evidence type="ECO:0000313" key="3">
    <source>
        <dbReference type="Proteomes" id="UP001222325"/>
    </source>
</evidence>
<dbReference type="EMBL" id="JARJCN010000025">
    <property type="protein sequence ID" value="KAJ7088823.1"/>
    <property type="molecule type" value="Genomic_DNA"/>
</dbReference>
<feature type="region of interest" description="Disordered" evidence="1">
    <location>
        <begin position="150"/>
        <end position="169"/>
    </location>
</feature>